<name>A0ABT3QP79_9HYPH</name>
<dbReference type="RefSeq" id="WP_265984922.1">
    <property type="nucleotide sequence ID" value="NZ_JAPHAV010000004.1"/>
</dbReference>
<sequence>MNKAGGVGKTMLSQLLCQYVDRFDEQYRLFCVEGEGLRENYQSPLRRAIPHTKDVFFQTPFDKPENDLNEHMKMWCSVIDPVLAGNHIVDFGANALASYQYITQLMGFNDSFWDGVADSEERMRPVLFVPVTAGHVSQFDAIDILNWLFRDGAINAYHHVIIVMNEVQGKLDLYPALERIIRKNSEKVSSVTIEYNSFSRAIADYSVNARELDDFIEAPEREAKAKLGHGYTLLQMGMAVAVQSWSTDIFRQFDQIGLHKMLKLEPKAQPSESVQTPSSTQP</sequence>
<reference evidence="1 2" key="1">
    <citation type="submission" date="2022-11" db="EMBL/GenBank/DDBJ databases">
        <title>Brucella sp. YY2X, whole genome shotgun sequencing project.</title>
        <authorList>
            <person name="Yang Y."/>
        </authorList>
    </citation>
    <scope>NUCLEOTIDE SEQUENCE [LARGE SCALE GENOMIC DNA]</scope>
    <source>
        <strain evidence="1 2">YY2X</strain>
    </source>
</reference>
<keyword evidence="2" id="KW-1185">Reference proteome</keyword>
<comment type="caution">
    <text evidence="1">The sequence shown here is derived from an EMBL/GenBank/DDBJ whole genome shotgun (WGS) entry which is preliminary data.</text>
</comment>
<evidence type="ECO:0000313" key="1">
    <source>
        <dbReference type="EMBL" id="MCX2697410.1"/>
    </source>
</evidence>
<dbReference type="EMBL" id="JAPHAV010000004">
    <property type="protein sequence ID" value="MCX2697410.1"/>
    <property type="molecule type" value="Genomic_DNA"/>
</dbReference>
<accession>A0ABT3QP79</accession>
<evidence type="ECO:0008006" key="3">
    <source>
        <dbReference type="Google" id="ProtNLM"/>
    </source>
</evidence>
<gene>
    <name evidence="1" type="ORF">OPR82_11630</name>
</gene>
<proteinExistence type="predicted"/>
<dbReference type="Proteomes" id="UP001301216">
    <property type="component" value="Unassembled WGS sequence"/>
</dbReference>
<evidence type="ECO:0000313" key="2">
    <source>
        <dbReference type="Proteomes" id="UP001301216"/>
    </source>
</evidence>
<organism evidence="1 2">
    <name type="scientific">Ochrobactrum chromiisoli</name>
    <dbReference type="NCBI Taxonomy" id="2993941"/>
    <lineage>
        <taxon>Bacteria</taxon>
        <taxon>Pseudomonadati</taxon>
        <taxon>Pseudomonadota</taxon>
        <taxon>Alphaproteobacteria</taxon>
        <taxon>Hyphomicrobiales</taxon>
        <taxon>Brucellaceae</taxon>
        <taxon>Brucella/Ochrobactrum group</taxon>
        <taxon>Ochrobactrum</taxon>
    </lineage>
</organism>
<protein>
    <recommendedName>
        <fullName evidence="3">ParA family protein</fullName>
    </recommendedName>
</protein>